<evidence type="ECO:0000256" key="5">
    <source>
        <dbReference type="ARBA" id="ARBA00023136"/>
    </source>
</evidence>
<dbReference type="InterPro" id="IPR016024">
    <property type="entry name" value="ARM-type_fold"/>
</dbReference>
<protein>
    <recommendedName>
        <fullName evidence="7">Vacuolar protein 8</fullName>
    </recommendedName>
</protein>
<dbReference type="InterPro" id="IPR045156">
    <property type="entry name" value="Vac8"/>
</dbReference>
<evidence type="ECO:0000256" key="4">
    <source>
        <dbReference type="ARBA" id="ARBA00022737"/>
    </source>
</evidence>
<dbReference type="PANTHER" id="PTHR47249:SF1">
    <property type="entry name" value="VACUOLAR PROTEIN 8"/>
    <property type="match status" value="1"/>
</dbReference>
<feature type="repeat" description="ARM" evidence="8">
    <location>
        <begin position="193"/>
        <end position="224"/>
    </location>
</feature>
<dbReference type="GO" id="GO:0005774">
    <property type="term" value="C:vacuolar membrane"/>
    <property type="evidence" value="ECO:0007669"/>
    <property type="project" value="UniProtKB-SubCell"/>
</dbReference>
<dbReference type="InterPro" id="IPR011989">
    <property type="entry name" value="ARM-like"/>
</dbReference>
<dbReference type="EMBL" id="JAZGQO010000018">
    <property type="protein sequence ID" value="KAK6167612.1"/>
    <property type="molecule type" value="Genomic_DNA"/>
</dbReference>
<dbReference type="InterPro" id="IPR000225">
    <property type="entry name" value="Armadillo"/>
</dbReference>
<keyword evidence="3" id="KW-0926">Vacuole</keyword>
<evidence type="ECO:0000313" key="10">
    <source>
        <dbReference type="Proteomes" id="UP001347796"/>
    </source>
</evidence>
<dbReference type="AlphaFoldDB" id="A0AAN8IXR0"/>
<dbReference type="PROSITE" id="PS50176">
    <property type="entry name" value="ARM_REPEAT"/>
    <property type="match status" value="5"/>
</dbReference>
<comment type="caution">
    <text evidence="9">The sequence shown here is derived from an EMBL/GenBank/DDBJ whole genome shotgun (WGS) entry which is preliminary data.</text>
</comment>
<feature type="repeat" description="ARM" evidence="8">
    <location>
        <begin position="278"/>
        <end position="320"/>
    </location>
</feature>
<evidence type="ECO:0000256" key="2">
    <source>
        <dbReference type="ARBA" id="ARBA00005462"/>
    </source>
</evidence>
<dbReference type="Gene3D" id="1.25.10.10">
    <property type="entry name" value="Leucine-rich Repeat Variant"/>
    <property type="match status" value="3"/>
</dbReference>
<feature type="repeat" description="ARM" evidence="8">
    <location>
        <begin position="237"/>
        <end position="279"/>
    </location>
</feature>
<keyword evidence="4" id="KW-0677">Repeat</keyword>
<evidence type="ECO:0000256" key="3">
    <source>
        <dbReference type="ARBA" id="ARBA00022554"/>
    </source>
</evidence>
<evidence type="ECO:0000256" key="1">
    <source>
        <dbReference type="ARBA" id="ARBA00004592"/>
    </source>
</evidence>
<dbReference type="Proteomes" id="UP001347796">
    <property type="component" value="Unassembled WGS sequence"/>
</dbReference>
<reference evidence="9 10" key="1">
    <citation type="submission" date="2024-01" db="EMBL/GenBank/DDBJ databases">
        <title>The genome of the rayed Mediterranean limpet Patella caerulea (Linnaeus, 1758).</title>
        <authorList>
            <person name="Anh-Thu Weber A."/>
            <person name="Halstead-Nussloch G."/>
        </authorList>
    </citation>
    <scope>NUCLEOTIDE SEQUENCE [LARGE SCALE GENOMIC DNA]</scope>
    <source>
        <strain evidence="9">AATW-2023a</strain>
        <tissue evidence="9">Whole specimen</tissue>
    </source>
</reference>
<comment type="subcellular location">
    <subcellularLocation>
        <location evidence="1">Vacuole membrane</location>
        <topology evidence="1">Lipid-anchor</topology>
    </subcellularLocation>
</comment>
<dbReference type="GO" id="GO:0071562">
    <property type="term" value="P:nucleus-vacuole junction assembly"/>
    <property type="evidence" value="ECO:0007669"/>
    <property type="project" value="InterPro"/>
</dbReference>
<dbReference type="GO" id="GO:0043495">
    <property type="term" value="F:protein-membrane adaptor activity"/>
    <property type="evidence" value="ECO:0007669"/>
    <property type="project" value="InterPro"/>
</dbReference>
<organism evidence="9 10">
    <name type="scientific">Patella caerulea</name>
    <name type="common">Rayed Mediterranean limpet</name>
    <dbReference type="NCBI Taxonomy" id="87958"/>
    <lineage>
        <taxon>Eukaryota</taxon>
        <taxon>Metazoa</taxon>
        <taxon>Spiralia</taxon>
        <taxon>Lophotrochozoa</taxon>
        <taxon>Mollusca</taxon>
        <taxon>Gastropoda</taxon>
        <taxon>Patellogastropoda</taxon>
        <taxon>Patelloidea</taxon>
        <taxon>Patellidae</taxon>
        <taxon>Patella</taxon>
    </lineage>
</organism>
<sequence length="537" mass="59234">MLLDNEKQAVENLLSYLETESSQETILNEEHIRALSILTFSDNEELQRSAALCYTEIANRLHKPLTHRQTAPLVELLSSSDIQVQKISTLAMSNFILNGPEENKDVLVHCGALSPLIQLLYSRNTEVQCNTCGCLTSLATTDSTKQTIATENGINPLLRLLNSNDVRVQRNAAGAILNLTHLQSNRNELVDKGALPILILLLSSSDEEIQYYSSAALSNIAVNDIHRIMMVAIGNHDVIRDLIKLLLSKKEKVKCQACYALRNLASDGDNQIWIVRFGVLEPLHKVIRNSKKETLGAAVGCLRNLSILKANEPAIVEQGFLPDLCNILKSGTNSESQKHAAGILRNLVVGDHLQAVIDNNCLDALTLCLIDMDTKTSVLSEVTAVLAVMADENIIKKKLLVLHEGQVFYRLVSLASLSNSSDVQYNSAGIIGQLCLKFVPDDLKEANKLGIVLYIDKFLKSKDENFVHIGLWTLGQLLKDVVFVKAFHDHHIEHIVERLISESQSAAILELAQNVDEILTEALLSGDVDTTSDEDDV</sequence>
<keyword evidence="10" id="KW-1185">Reference proteome</keyword>
<accession>A0AAN8IXR0</accession>
<evidence type="ECO:0000256" key="8">
    <source>
        <dbReference type="PROSITE-ProRule" id="PRU00259"/>
    </source>
</evidence>
<proteinExistence type="inferred from homology"/>
<keyword evidence="6" id="KW-0449">Lipoprotein</keyword>
<evidence type="ECO:0000256" key="6">
    <source>
        <dbReference type="ARBA" id="ARBA00023288"/>
    </source>
</evidence>
<keyword evidence="5" id="KW-0472">Membrane</keyword>
<dbReference type="Pfam" id="PF00514">
    <property type="entry name" value="Arm"/>
    <property type="match status" value="4"/>
</dbReference>
<dbReference type="PANTHER" id="PTHR47249">
    <property type="entry name" value="VACUOLAR PROTEIN 8"/>
    <property type="match status" value="1"/>
</dbReference>
<name>A0AAN8IXR0_PATCE</name>
<comment type="similarity">
    <text evidence="2">Belongs to the beta-catenin family.</text>
</comment>
<dbReference type="SUPFAM" id="SSF48371">
    <property type="entry name" value="ARM repeat"/>
    <property type="match status" value="2"/>
</dbReference>
<evidence type="ECO:0000256" key="7">
    <source>
        <dbReference type="ARBA" id="ARBA00026209"/>
    </source>
</evidence>
<gene>
    <name evidence="9" type="ORF">SNE40_021596</name>
</gene>
<dbReference type="SMART" id="SM00185">
    <property type="entry name" value="ARM"/>
    <property type="match status" value="7"/>
</dbReference>
<evidence type="ECO:0000313" key="9">
    <source>
        <dbReference type="EMBL" id="KAK6167612.1"/>
    </source>
</evidence>
<feature type="repeat" description="ARM" evidence="8">
    <location>
        <begin position="152"/>
        <end position="194"/>
    </location>
</feature>
<feature type="repeat" description="ARM" evidence="8">
    <location>
        <begin position="111"/>
        <end position="153"/>
    </location>
</feature>